<keyword evidence="6 8" id="KW-0472">Membrane</keyword>
<feature type="domain" description="CBS" evidence="9">
    <location>
        <begin position="462"/>
        <end position="509"/>
    </location>
</feature>
<sequence>MRFWLSPSELWQWFRSRHFGRNSIDSRYALMEACIIGFFAALAALVIKEGVNWLGTWRLQSAQLYGAMWVLPLAGFSFCWLAGWLLEQFSPSAAGGGIPQVKAALARYPIELSWRVAIIKLLGTVLILGGGITLGRRAPTVHIGASLAGQLSRWLPTSPEHRRQMIAAGAAAGLAAGFTTPIAGVLFVVEELMRDVSSLTLETAIVASFVGAVTSLLLQSADLNFPHKLTESVLIQFSAPEIPFYILLGVIAGTLGAFFNRGILISQQLHRRMNLPLAWRLGLVGLLSGSIIALMPPFFRDNAGLREFVITGELSWESIVMALVAHFFLTMIAYSADAPGGLFAPALVMGAALGYLVGDVGDLWIKTGTEATYALAGMGAFFTSVVRVPVTAIVIVFELTGNFNIVLPLMVACAVSYMVAESIFPRSLYEHLLEAKGIFLTEDKPSRDFMAQMTARQVMQSNVESIDAHLTLEKVLPLMSRSHHRGFPVVEEGRLVGVFTQTDLANAQVRSPQTPLRELMTPRPITVLPDAPLSDVLYLLNRYQLSRLPVIQGQKLVGIITRTDIIREEVSQLGGELSHKSVPSYSTYQTRGPALGEGRILLPLQDSNNALALFQIAKAIAQTNQAEMDCLQVLKIPKYRQPSEFSLPTQANRKLLQRLERLGRHDHLLVNTQILLAHNIAEAILDTIRDRQINLLVMGWDEHDRIPGSIFGQTIDTLIEKAPCDLLLVKLGKRAIVYPHDLQQAATWLIPMAGGPNVQRALDYLPGLLSLYPDKTSPELILSKVFLPSDSQPAYSTLYEVSQTLQERISQPITSVPLCSRSVSDAIVSLAEMRRCSVILLGASREGLLKTVLHGNIPALIADQVDSTVLTLRAALTVNQLDITATHYSDALFTNFNQVDD</sequence>
<dbReference type="AlphaFoldDB" id="A0A977KZK2"/>
<dbReference type="InterPro" id="IPR000644">
    <property type="entry name" value="CBS_dom"/>
</dbReference>
<feature type="transmembrane region" description="Helical" evidence="8">
    <location>
        <begin position="371"/>
        <end position="396"/>
    </location>
</feature>
<dbReference type="KEGG" id="wna:KA717_38980"/>
<feature type="transmembrane region" description="Helical" evidence="8">
    <location>
        <begin position="201"/>
        <end position="222"/>
    </location>
</feature>
<feature type="transmembrane region" description="Helical" evidence="8">
    <location>
        <begin position="165"/>
        <end position="189"/>
    </location>
</feature>
<feature type="transmembrane region" description="Helical" evidence="8">
    <location>
        <begin position="343"/>
        <end position="365"/>
    </location>
</feature>
<evidence type="ECO:0000313" key="10">
    <source>
        <dbReference type="EMBL" id="UXE61290.1"/>
    </source>
</evidence>
<evidence type="ECO:0000256" key="2">
    <source>
        <dbReference type="ARBA" id="ARBA00022448"/>
    </source>
</evidence>
<feature type="domain" description="CBS" evidence="9">
    <location>
        <begin position="523"/>
        <end position="570"/>
    </location>
</feature>
<dbReference type="Gene3D" id="1.10.3080.10">
    <property type="entry name" value="Clc chloride channel"/>
    <property type="match status" value="1"/>
</dbReference>
<keyword evidence="2" id="KW-0813">Transport</keyword>
<evidence type="ECO:0000256" key="6">
    <source>
        <dbReference type="ARBA" id="ARBA00023136"/>
    </source>
</evidence>
<dbReference type="Pfam" id="PF00571">
    <property type="entry name" value="CBS"/>
    <property type="match status" value="2"/>
</dbReference>
<dbReference type="Proteomes" id="UP001065613">
    <property type="component" value="Chromosome"/>
</dbReference>
<dbReference type="GO" id="GO:0005886">
    <property type="term" value="C:plasma membrane"/>
    <property type="evidence" value="ECO:0007669"/>
    <property type="project" value="TreeGrafter"/>
</dbReference>
<evidence type="ECO:0000256" key="7">
    <source>
        <dbReference type="ARBA" id="ARBA00023214"/>
    </source>
</evidence>
<dbReference type="InterPro" id="IPR001807">
    <property type="entry name" value="ClC"/>
</dbReference>
<dbReference type="EMBL" id="CP073041">
    <property type="protein sequence ID" value="UXE61290.1"/>
    <property type="molecule type" value="Genomic_DNA"/>
</dbReference>
<dbReference type="SMART" id="SM00116">
    <property type="entry name" value="CBS"/>
    <property type="match status" value="2"/>
</dbReference>
<evidence type="ECO:0000256" key="8">
    <source>
        <dbReference type="SAM" id="Phobius"/>
    </source>
</evidence>
<dbReference type="SUPFAM" id="SSF81340">
    <property type="entry name" value="Clc chloride channel"/>
    <property type="match status" value="1"/>
</dbReference>
<keyword evidence="5" id="KW-0406">Ion transport</keyword>
<dbReference type="SUPFAM" id="SSF52402">
    <property type="entry name" value="Adenine nucleotide alpha hydrolases-like"/>
    <property type="match status" value="1"/>
</dbReference>
<dbReference type="CDD" id="cd01031">
    <property type="entry name" value="EriC"/>
    <property type="match status" value="1"/>
</dbReference>
<gene>
    <name evidence="10" type="ORF">KA717_38980</name>
</gene>
<dbReference type="Pfam" id="PF00654">
    <property type="entry name" value="Voltage_CLC"/>
    <property type="match status" value="1"/>
</dbReference>
<evidence type="ECO:0000256" key="4">
    <source>
        <dbReference type="ARBA" id="ARBA00022989"/>
    </source>
</evidence>
<dbReference type="Gene3D" id="3.40.50.12370">
    <property type="match status" value="1"/>
</dbReference>
<feature type="transmembrane region" description="Helical" evidence="8">
    <location>
        <begin position="112"/>
        <end position="132"/>
    </location>
</feature>
<feature type="transmembrane region" description="Helical" evidence="8">
    <location>
        <begin position="277"/>
        <end position="299"/>
    </location>
</feature>
<keyword evidence="4 8" id="KW-1133">Transmembrane helix</keyword>
<dbReference type="Pfam" id="PF00582">
    <property type="entry name" value="Usp"/>
    <property type="match status" value="1"/>
</dbReference>
<feature type="transmembrane region" description="Helical" evidence="8">
    <location>
        <begin position="319"/>
        <end position="336"/>
    </location>
</feature>
<evidence type="ECO:0000256" key="5">
    <source>
        <dbReference type="ARBA" id="ARBA00023065"/>
    </source>
</evidence>
<dbReference type="InterPro" id="IPR014743">
    <property type="entry name" value="Cl-channel_core"/>
</dbReference>
<feature type="transmembrane region" description="Helical" evidence="8">
    <location>
        <begin position="403"/>
        <end position="420"/>
    </location>
</feature>
<dbReference type="Gene3D" id="3.10.580.10">
    <property type="entry name" value="CBS-domain"/>
    <property type="match status" value="1"/>
</dbReference>
<organism evidence="10">
    <name type="scientific">Woronichinia naegeliana WA131</name>
    <dbReference type="NCBI Taxonomy" id="2824559"/>
    <lineage>
        <taxon>Bacteria</taxon>
        <taxon>Bacillati</taxon>
        <taxon>Cyanobacteriota</taxon>
        <taxon>Cyanophyceae</taxon>
        <taxon>Synechococcales</taxon>
        <taxon>Coelosphaeriaceae</taxon>
        <taxon>Woronichinia</taxon>
    </lineage>
</organism>
<protein>
    <submittedName>
        <fullName evidence="10">Chloride channel protein</fullName>
    </submittedName>
</protein>
<keyword evidence="3 8" id="KW-0812">Transmembrane</keyword>
<proteinExistence type="predicted"/>
<reference evidence="10" key="1">
    <citation type="submission" date="2021-04" db="EMBL/GenBank/DDBJ databases">
        <title>Genome sequence of Woronichinia naegeliana from Washington state freshwater lake bloom.</title>
        <authorList>
            <person name="Dreher T.W."/>
        </authorList>
    </citation>
    <scope>NUCLEOTIDE SEQUENCE</scope>
    <source>
        <strain evidence="10">WA131</strain>
    </source>
</reference>
<name>A0A977KZK2_9CYAN</name>
<dbReference type="GO" id="GO:0005247">
    <property type="term" value="F:voltage-gated chloride channel activity"/>
    <property type="evidence" value="ECO:0007669"/>
    <property type="project" value="TreeGrafter"/>
</dbReference>
<dbReference type="SUPFAM" id="SSF54631">
    <property type="entry name" value="CBS-domain pair"/>
    <property type="match status" value="1"/>
</dbReference>
<evidence type="ECO:0000259" key="9">
    <source>
        <dbReference type="SMART" id="SM00116"/>
    </source>
</evidence>
<evidence type="ECO:0000256" key="1">
    <source>
        <dbReference type="ARBA" id="ARBA00004141"/>
    </source>
</evidence>
<feature type="transmembrane region" description="Helical" evidence="8">
    <location>
        <begin position="28"/>
        <end position="47"/>
    </location>
</feature>
<comment type="subcellular location">
    <subcellularLocation>
        <location evidence="1">Membrane</location>
        <topology evidence="1">Multi-pass membrane protein</topology>
    </subcellularLocation>
</comment>
<feature type="transmembrane region" description="Helical" evidence="8">
    <location>
        <begin position="67"/>
        <end position="86"/>
    </location>
</feature>
<dbReference type="CDD" id="cd00293">
    <property type="entry name" value="USP-like"/>
    <property type="match status" value="1"/>
</dbReference>
<dbReference type="InterPro" id="IPR046342">
    <property type="entry name" value="CBS_dom_sf"/>
</dbReference>
<dbReference type="PRINTS" id="PR00762">
    <property type="entry name" value="CLCHANNEL"/>
</dbReference>
<dbReference type="PANTHER" id="PTHR45711:SF10">
    <property type="entry name" value="CHLORIDE CHANNEL PROTEIN"/>
    <property type="match status" value="1"/>
</dbReference>
<evidence type="ECO:0000256" key="3">
    <source>
        <dbReference type="ARBA" id="ARBA00022692"/>
    </source>
</evidence>
<dbReference type="InterPro" id="IPR006016">
    <property type="entry name" value="UspA"/>
</dbReference>
<keyword evidence="7" id="KW-0868">Chloride</keyword>
<feature type="transmembrane region" description="Helical" evidence="8">
    <location>
        <begin position="242"/>
        <end position="265"/>
    </location>
</feature>
<accession>A0A977KZK2</accession>
<dbReference type="PANTHER" id="PTHR45711">
    <property type="entry name" value="CHLORIDE CHANNEL PROTEIN"/>
    <property type="match status" value="1"/>
</dbReference>